<comment type="caution">
    <text evidence="1">The sequence shown here is derived from an EMBL/GenBank/DDBJ whole genome shotgun (WGS) entry which is preliminary data.</text>
</comment>
<evidence type="ECO:0000313" key="2">
    <source>
        <dbReference type="Proteomes" id="UP001142057"/>
    </source>
</evidence>
<evidence type="ECO:0008006" key="3">
    <source>
        <dbReference type="Google" id="ProtNLM"/>
    </source>
</evidence>
<dbReference type="Proteomes" id="UP001142057">
    <property type="component" value="Unassembled WGS sequence"/>
</dbReference>
<reference evidence="1" key="1">
    <citation type="submission" date="2022-08" db="EMBL/GenBank/DDBJ databases">
        <title>Chryseobacterium antibioticum,isolated from the rhizosphere soil of Pyrola in Tibet.</title>
        <authorList>
            <person name="Kan Y."/>
        </authorList>
    </citation>
    <scope>NUCLEOTIDE SEQUENCE</scope>
    <source>
        <strain evidence="1">Pc2-12</strain>
    </source>
</reference>
<keyword evidence="2" id="KW-1185">Reference proteome</keyword>
<name>A0ABT2IDL0_9FLAO</name>
<sequence length="65" mass="7051">MLPALRIKEDHSPGTKNSPIIPNLGAGLTIVYKKIALQIHVYYNTKTSAENGAWKVGLGLGYSLK</sequence>
<dbReference type="EMBL" id="JANZQH010000002">
    <property type="protein sequence ID" value="MCT2406719.1"/>
    <property type="molecule type" value="Genomic_DNA"/>
</dbReference>
<accession>A0ABT2IDL0</accession>
<organism evidence="1 2">
    <name type="scientific">Chryseobacterium pyrolae</name>
    <dbReference type="NCBI Taxonomy" id="2987481"/>
    <lineage>
        <taxon>Bacteria</taxon>
        <taxon>Pseudomonadati</taxon>
        <taxon>Bacteroidota</taxon>
        <taxon>Flavobacteriia</taxon>
        <taxon>Flavobacteriales</taxon>
        <taxon>Weeksellaceae</taxon>
        <taxon>Chryseobacterium group</taxon>
        <taxon>Chryseobacterium</taxon>
    </lineage>
</organism>
<evidence type="ECO:0000313" key="1">
    <source>
        <dbReference type="EMBL" id="MCT2406719.1"/>
    </source>
</evidence>
<dbReference type="RefSeq" id="WP_259827634.1">
    <property type="nucleotide sequence ID" value="NZ_JANZQH010000002.1"/>
</dbReference>
<gene>
    <name evidence="1" type="ORF">NZD88_03995</name>
</gene>
<protein>
    <recommendedName>
        <fullName evidence="3">Outer membrane protein beta-barrel domain-containing protein</fullName>
    </recommendedName>
</protein>
<proteinExistence type="predicted"/>